<reference evidence="1" key="1">
    <citation type="journal article" date="2014" name="Int. J. Syst. Evol. Microbiol.">
        <title>Complete genome sequence of Corynebacterium casei LMG S-19264T (=DSM 44701T), isolated from a smear-ripened cheese.</title>
        <authorList>
            <consortium name="US DOE Joint Genome Institute (JGI-PGF)"/>
            <person name="Walter F."/>
            <person name="Albersmeier A."/>
            <person name="Kalinowski J."/>
            <person name="Ruckert C."/>
        </authorList>
    </citation>
    <scope>NUCLEOTIDE SEQUENCE</scope>
    <source>
        <strain evidence="1">VKM B-1606</strain>
    </source>
</reference>
<dbReference type="InterPro" id="IPR009562">
    <property type="entry name" value="DUF1178"/>
</dbReference>
<evidence type="ECO:0000313" key="4">
    <source>
        <dbReference type="Proteomes" id="UP001143400"/>
    </source>
</evidence>
<evidence type="ECO:0000313" key="2">
    <source>
        <dbReference type="EMBL" id="MBM7851632.1"/>
    </source>
</evidence>
<gene>
    <name evidence="1" type="ORF">GCM10008170_07110</name>
    <name evidence="2" type="ORF">JOD31_001857</name>
</gene>
<name>A0A9W6IQK4_9HYPH</name>
<reference evidence="2 3" key="2">
    <citation type="submission" date="2021-01" db="EMBL/GenBank/DDBJ databases">
        <title>Genomic Encyclopedia of Type Strains, Phase IV (KMG-IV): sequencing the most valuable type-strain genomes for metagenomic binning, comparative biology and taxonomic classification.</title>
        <authorList>
            <person name="Goeker M."/>
        </authorList>
    </citation>
    <scope>NUCLEOTIDE SEQUENCE [LARGE SCALE GENOMIC DNA]</scope>
    <source>
        <strain evidence="2 3">DSM 6130</strain>
    </source>
</reference>
<sequence>MIRYQLTCAAGHGFDGWFRSSADFDGQAERGLLSCPACGSAEVRKALMAPAVATSSDVARAAVESASPAEPVTLVSEKDKALRAMLRELREHVTRNAEDVGERFPEIARQIHAEEIEPRSIYGKATFEEAKALAEEGVAVHPLPRFPDDGN</sequence>
<dbReference type="Proteomes" id="UP000758856">
    <property type="component" value="Unassembled WGS sequence"/>
</dbReference>
<dbReference type="EMBL" id="BSFF01000001">
    <property type="protein sequence ID" value="GLK54692.1"/>
    <property type="molecule type" value="Genomic_DNA"/>
</dbReference>
<proteinExistence type="predicted"/>
<dbReference type="RefSeq" id="WP_204950039.1">
    <property type="nucleotide sequence ID" value="NZ_BSFF01000001.1"/>
</dbReference>
<evidence type="ECO:0000313" key="1">
    <source>
        <dbReference type="EMBL" id="GLK54692.1"/>
    </source>
</evidence>
<dbReference type="Proteomes" id="UP001143400">
    <property type="component" value="Unassembled WGS sequence"/>
</dbReference>
<protein>
    <recommendedName>
        <fullName evidence="5">DUF1178 family protein</fullName>
    </recommendedName>
</protein>
<accession>A0A9W6IQK4</accession>
<dbReference type="AlphaFoldDB" id="A0A9W6IQK4"/>
<dbReference type="PIRSF" id="PIRSF032131">
    <property type="entry name" value="UCP032131"/>
    <property type="match status" value="1"/>
</dbReference>
<keyword evidence="3" id="KW-1185">Reference proteome</keyword>
<comment type="caution">
    <text evidence="1">The sequence shown here is derived from an EMBL/GenBank/DDBJ whole genome shotgun (WGS) entry which is preliminary data.</text>
</comment>
<dbReference type="Pfam" id="PF06676">
    <property type="entry name" value="DUF1178"/>
    <property type="match status" value="1"/>
</dbReference>
<evidence type="ECO:0008006" key="5">
    <source>
        <dbReference type="Google" id="ProtNLM"/>
    </source>
</evidence>
<dbReference type="EMBL" id="JAFBCY010000002">
    <property type="protein sequence ID" value="MBM7851632.1"/>
    <property type="molecule type" value="Genomic_DNA"/>
</dbReference>
<reference evidence="1" key="3">
    <citation type="submission" date="2023-01" db="EMBL/GenBank/DDBJ databases">
        <authorList>
            <person name="Sun Q."/>
            <person name="Evtushenko L."/>
        </authorList>
    </citation>
    <scope>NUCLEOTIDE SEQUENCE</scope>
    <source>
        <strain evidence="1">VKM B-1606</strain>
    </source>
</reference>
<organism evidence="1 4">
    <name type="scientific">Methylopila capsulata</name>
    <dbReference type="NCBI Taxonomy" id="61654"/>
    <lineage>
        <taxon>Bacteria</taxon>
        <taxon>Pseudomonadati</taxon>
        <taxon>Pseudomonadota</taxon>
        <taxon>Alphaproteobacteria</taxon>
        <taxon>Hyphomicrobiales</taxon>
        <taxon>Methylopilaceae</taxon>
        <taxon>Methylopila</taxon>
    </lineage>
</organism>
<evidence type="ECO:0000313" key="3">
    <source>
        <dbReference type="Proteomes" id="UP000758856"/>
    </source>
</evidence>